<evidence type="ECO:0000256" key="4">
    <source>
        <dbReference type="ARBA" id="ARBA00022786"/>
    </source>
</evidence>
<dbReference type="GO" id="GO:0005634">
    <property type="term" value="C:nucleus"/>
    <property type="evidence" value="ECO:0007669"/>
    <property type="project" value="TreeGrafter"/>
</dbReference>
<dbReference type="Pfam" id="PF02902">
    <property type="entry name" value="Peptidase_C48"/>
    <property type="match status" value="1"/>
</dbReference>
<comment type="similarity">
    <text evidence="1">Belongs to the peptidase C48 family.</text>
</comment>
<dbReference type="GO" id="GO:0016926">
    <property type="term" value="P:protein desumoylation"/>
    <property type="evidence" value="ECO:0007669"/>
    <property type="project" value="TreeGrafter"/>
</dbReference>
<keyword evidence="4" id="KW-0833">Ubl conjugation pathway</keyword>
<comment type="caution">
    <text evidence="8">The sequence shown here is derived from an EMBL/GenBank/DDBJ whole genome shotgun (WGS) entry which is preliminary data.</text>
</comment>
<dbReference type="EMBL" id="JAPXFL010000012">
    <property type="protein sequence ID" value="KAK9498501.1"/>
    <property type="molecule type" value="Genomic_DNA"/>
</dbReference>
<dbReference type="SUPFAM" id="SSF54001">
    <property type="entry name" value="Cysteine proteinases"/>
    <property type="match status" value="1"/>
</dbReference>
<gene>
    <name evidence="8" type="ORF">O3M35_003121</name>
</gene>
<feature type="region of interest" description="Disordered" evidence="6">
    <location>
        <begin position="734"/>
        <end position="768"/>
    </location>
</feature>
<evidence type="ECO:0000313" key="8">
    <source>
        <dbReference type="EMBL" id="KAK9498500.1"/>
    </source>
</evidence>
<organism evidence="8 9">
    <name type="scientific">Rhynocoris fuscipes</name>
    <dbReference type="NCBI Taxonomy" id="488301"/>
    <lineage>
        <taxon>Eukaryota</taxon>
        <taxon>Metazoa</taxon>
        <taxon>Ecdysozoa</taxon>
        <taxon>Arthropoda</taxon>
        <taxon>Hexapoda</taxon>
        <taxon>Insecta</taxon>
        <taxon>Pterygota</taxon>
        <taxon>Neoptera</taxon>
        <taxon>Paraneoptera</taxon>
        <taxon>Hemiptera</taxon>
        <taxon>Heteroptera</taxon>
        <taxon>Panheteroptera</taxon>
        <taxon>Cimicomorpha</taxon>
        <taxon>Reduviidae</taxon>
        <taxon>Harpactorinae</taxon>
        <taxon>Harpactorini</taxon>
        <taxon>Rhynocoris</taxon>
    </lineage>
</organism>
<evidence type="ECO:0000256" key="3">
    <source>
        <dbReference type="ARBA" id="ARBA00022670"/>
    </source>
</evidence>
<feature type="region of interest" description="Disordered" evidence="6">
    <location>
        <begin position="248"/>
        <end position="289"/>
    </location>
</feature>
<evidence type="ECO:0000313" key="9">
    <source>
        <dbReference type="Proteomes" id="UP001461498"/>
    </source>
</evidence>
<feature type="compositionally biased region" description="Acidic residues" evidence="6">
    <location>
        <begin position="737"/>
        <end position="758"/>
    </location>
</feature>
<dbReference type="GO" id="GO:0070139">
    <property type="term" value="F:SUMO-specific endopeptidase activity"/>
    <property type="evidence" value="ECO:0007669"/>
    <property type="project" value="TreeGrafter"/>
</dbReference>
<dbReference type="GO" id="GO:0006508">
    <property type="term" value="P:proteolysis"/>
    <property type="evidence" value="ECO:0007669"/>
    <property type="project" value="UniProtKB-KW"/>
</dbReference>
<feature type="compositionally biased region" description="Low complexity" evidence="6">
    <location>
        <begin position="981"/>
        <end position="1003"/>
    </location>
</feature>
<sequence>MDRLFQVIIDGQSMLIHGHQLQSIYPDLNSSITEIPVQIINTNDTLNFDQKIPIESTMDEQICIAKLPEEGCEQEQFAIVGNNLVPIPVHHISQSGGTILIDASSFQNQLQFFSNQNNIILTAQPPIMNKDDQVINSAVIESQNRDNLKADSLINQIPHKENGKKSTTTEKIIERPVITVPPDSNAGIFKKSFDNEDTELIVETPDGQERRFFYNQPLKTIDLRDILHEVCRSVGIDEEMEAIIPDCLDTHSSSDNEKSDNDEGEVPIKTNGGNGTLSSASDGVQNKVIREGDIKRRKCQRKHKKLEEPVCLTISSDEEDNGKNGPIPNGVASEVSVTTELSKKEPNITEDTESPEEAITRGVAGGGMDFSELLDSPDVEKALMQCRTVRIGSYKVVPEEKVVLSEYGIKLKVPSPKGEPVTIKILKNEIVKVLAHFGKSMPVLFYYTTSRAGMKVRTTLKMMTGNGNSAYFDPTSKVEMHKRIILFPDKLTDETRLFIKDIYDSQCLLEDLSSQEADEILLRVAPKDTPTQIKKDVQNTSAITPSNIQTIMVYPPPPTKGGISINTEDYACLGEDQFLNDVIIDFYLKFLVQTKLSEFDQKRTHVFSSFFYKRLTTKCSPHSGGGHKYQDDPKLSPAEKRHARVKGWTKSVDLFSKDFIIIPINESSHWFLGIICFPGLTSAVRMSDNTPVPNPMRRKPKAGNITVLSGGQAPATIGATTITMVHPAPEPTITVEHDEDRDEAEGDDDDLEPNTSDEEASKDPQEDLLDDATHKAAKTSKQPDPAEPIKQPCILIFDSLAGASRSRVCATLREYLEVEYKVRHKGRKRDFSAFTFRGAVPKVPQQTNYTDCGLYVLQYVETFFEKPITNYRMPIKELKDWFTPDIVSRKRYEIQQLLHRLMEEQNVDIARLNLPNLGLHPDGTTSHLQYSDEGEMEDELEEEEGEIEGEENEHIEDEMNVDEEMETDIHETEHTDEEEITTTASSVATATASAATTTTSSSTITATTINERTNEYFVDNKTILNQLRHLDKNVKIEPININETIHTKRKLPTTATLKDLRSPRLINRHSQVQDNKKMRCE</sequence>
<dbReference type="PANTHER" id="PTHR46896:SF3">
    <property type="entry name" value="FI06413P-RELATED"/>
    <property type="match status" value="1"/>
</dbReference>
<keyword evidence="3" id="KW-0645">Protease</keyword>
<keyword evidence="2" id="KW-0597">Phosphoprotein</keyword>
<dbReference type="InterPro" id="IPR051947">
    <property type="entry name" value="Sentrin-specific_protease"/>
</dbReference>
<dbReference type="EMBL" id="JAPXFL010000012">
    <property type="protein sequence ID" value="KAK9498500.1"/>
    <property type="molecule type" value="Genomic_DNA"/>
</dbReference>
<keyword evidence="9" id="KW-1185">Reference proteome</keyword>
<evidence type="ECO:0000256" key="1">
    <source>
        <dbReference type="ARBA" id="ARBA00005234"/>
    </source>
</evidence>
<evidence type="ECO:0000256" key="2">
    <source>
        <dbReference type="ARBA" id="ARBA00022553"/>
    </source>
</evidence>
<dbReference type="Proteomes" id="UP001461498">
    <property type="component" value="Unassembled WGS sequence"/>
</dbReference>
<dbReference type="PANTHER" id="PTHR46896">
    <property type="entry name" value="SENTRIN-SPECIFIC PROTEASE"/>
    <property type="match status" value="1"/>
</dbReference>
<evidence type="ECO:0000259" key="7">
    <source>
        <dbReference type="PROSITE" id="PS50600"/>
    </source>
</evidence>
<feature type="compositionally biased region" description="Basic and acidic residues" evidence="6">
    <location>
        <begin position="248"/>
        <end position="261"/>
    </location>
</feature>
<feature type="region of interest" description="Disordered" evidence="6">
    <location>
        <begin position="918"/>
        <end position="1003"/>
    </location>
</feature>
<dbReference type="InterPro" id="IPR003653">
    <property type="entry name" value="Peptidase_C48_C"/>
</dbReference>
<dbReference type="PROSITE" id="PS50600">
    <property type="entry name" value="ULP_PROTEASE"/>
    <property type="match status" value="1"/>
</dbReference>
<dbReference type="AlphaFoldDB" id="A0AAW1CKC5"/>
<feature type="region of interest" description="Disordered" evidence="6">
    <location>
        <begin position="338"/>
        <end position="357"/>
    </location>
</feature>
<keyword evidence="5" id="KW-0378">Hydrolase</keyword>
<feature type="compositionally biased region" description="Acidic residues" evidence="6">
    <location>
        <begin position="932"/>
        <end position="966"/>
    </location>
</feature>
<dbReference type="Gene3D" id="3.40.395.10">
    <property type="entry name" value="Adenoviral Proteinase, Chain A"/>
    <property type="match status" value="1"/>
</dbReference>
<evidence type="ECO:0000256" key="6">
    <source>
        <dbReference type="SAM" id="MobiDB-lite"/>
    </source>
</evidence>
<proteinExistence type="inferred from homology"/>
<accession>A0AAW1CKC5</accession>
<protein>
    <recommendedName>
        <fullName evidence="7">Ubiquitin-like protease family profile domain-containing protein</fullName>
    </recommendedName>
</protein>
<dbReference type="GO" id="GO:0005737">
    <property type="term" value="C:cytoplasm"/>
    <property type="evidence" value="ECO:0007669"/>
    <property type="project" value="TreeGrafter"/>
</dbReference>
<evidence type="ECO:0000256" key="5">
    <source>
        <dbReference type="ARBA" id="ARBA00022801"/>
    </source>
</evidence>
<name>A0AAW1CKC5_9HEMI</name>
<feature type="domain" description="Ubiquitin-like protease family profile" evidence="7">
    <location>
        <begin position="563"/>
        <end position="863"/>
    </location>
</feature>
<reference evidence="8 9" key="1">
    <citation type="submission" date="2022-12" db="EMBL/GenBank/DDBJ databases">
        <title>Chromosome-level genome assembly of true bugs.</title>
        <authorList>
            <person name="Ma L."/>
            <person name="Li H."/>
        </authorList>
    </citation>
    <scope>NUCLEOTIDE SEQUENCE [LARGE SCALE GENOMIC DNA]</scope>
    <source>
        <strain evidence="8">Lab_2022b</strain>
    </source>
</reference>
<dbReference type="InterPro" id="IPR038765">
    <property type="entry name" value="Papain-like_cys_pep_sf"/>
</dbReference>